<dbReference type="InterPro" id="IPR050882">
    <property type="entry name" value="Prepilin_peptidase/N-MTase"/>
</dbReference>
<dbReference type="AlphaFoldDB" id="A0A6P1E7G0"/>
<keyword evidence="1" id="KW-0812">Transmembrane</keyword>
<reference evidence="3 4" key="1">
    <citation type="submission" date="2019-12" db="EMBL/GenBank/DDBJ databases">
        <title>Lactobacillus hilgardii FLUB.</title>
        <authorList>
            <person name="Gustaw K."/>
        </authorList>
    </citation>
    <scope>NUCLEOTIDE SEQUENCE [LARGE SCALE GENOMIC DNA]</scope>
    <source>
        <strain evidence="3 4">FLUB</strain>
    </source>
</reference>
<keyword evidence="1" id="KW-1133">Transmembrane helix</keyword>
<protein>
    <submittedName>
        <fullName evidence="3">Prepilin peptidase</fullName>
    </submittedName>
</protein>
<sequence>MIIFFQFFLGTSLASFIYLAVTRQLRCESIIFPRSHCDNCNQALAPYDLIPIISYICLMGKCRYCQNSIPFFSVLFELLLGSCLAVTPVTFTTIPYILSLLTLAYLSLFDYKSKQMPIPGILILAGICLLNCQHSFFQVGIAALLYGLCLWLNYYQTLIGNGDIDILFCLWLCLSIGHLLWILCISCITALIYLIIAPWPKDNKIPFIPFITFGYFITLHYANALLSLITSP</sequence>
<dbReference type="GeneID" id="69058871"/>
<evidence type="ECO:0000313" key="4">
    <source>
        <dbReference type="Proteomes" id="UP000465035"/>
    </source>
</evidence>
<dbReference type="GO" id="GO:0004190">
    <property type="term" value="F:aspartic-type endopeptidase activity"/>
    <property type="evidence" value="ECO:0007669"/>
    <property type="project" value="TreeGrafter"/>
</dbReference>
<evidence type="ECO:0000313" key="3">
    <source>
        <dbReference type="EMBL" id="QHB52658.1"/>
    </source>
</evidence>
<dbReference type="EMBL" id="CP047121">
    <property type="protein sequence ID" value="QHB52658.1"/>
    <property type="molecule type" value="Genomic_DNA"/>
</dbReference>
<evidence type="ECO:0000259" key="2">
    <source>
        <dbReference type="Pfam" id="PF06750"/>
    </source>
</evidence>
<name>A0A6P1E7G0_LENHI</name>
<feature type="transmembrane region" description="Helical" evidence="1">
    <location>
        <begin position="69"/>
        <end position="87"/>
    </location>
</feature>
<feature type="transmembrane region" description="Helical" evidence="1">
    <location>
        <begin position="207"/>
        <end position="229"/>
    </location>
</feature>
<dbReference type="RefSeq" id="WP_004466859.1">
    <property type="nucleotide sequence ID" value="NZ_CABKOL010000104.1"/>
</dbReference>
<feature type="transmembrane region" description="Helical" evidence="1">
    <location>
        <begin position="166"/>
        <end position="195"/>
    </location>
</feature>
<dbReference type="PANTHER" id="PTHR30487">
    <property type="entry name" value="TYPE 4 PREPILIN-LIKE PROTEINS LEADER PEPTIDE-PROCESSING ENZYME"/>
    <property type="match status" value="1"/>
</dbReference>
<dbReference type="GO" id="GO:0006465">
    <property type="term" value="P:signal peptide processing"/>
    <property type="evidence" value="ECO:0007669"/>
    <property type="project" value="TreeGrafter"/>
</dbReference>
<keyword evidence="1" id="KW-0472">Membrane</keyword>
<organism evidence="3 4">
    <name type="scientific">Lentilactobacillus hilgardii</name>
    <name type="common">Lactobacillus hilgardii</name>
    <dbReference type="NCBI Taxonomy" id="1588"/>
    <lineage>
        <taxon>Bacteria</taxon>
        <taxon>Bacillati</taxon>
        <taxon>Bacillota</taxon>
        <taxon>Bacilli</taxon>
        <taxon>Lactobacillales</taxon>
        <taxon>Lactobacillaceae</taxon>
        <taxon>Lentilactobacillus</taxon>
    </lineage>
</organism>
<feature type="transmembrane region" description="Helical" evidence="1">
    <location>
        <begin position="121"/>
        <end position="154"/>
    </location>
</feature>
<dbReference type="GO" id="GO:0005886">
    <property type="term" value="C:plasma membrane"/>
    <property type="evidence" value="ECO:0007669"/>
    <property type="project" value="TreeGrafter"/>
</dbReference>
<accession>A0A6P1E7G0</accession>
<feature type="transmembrane region" description="Helical" evidence="1">
    <location>
        <begin position="6"/>
        <end position="25"/>
    </location>
</feature>
<dbReference type="Pfam" id="PF06750">
    <property type="entry name" value="A24_N_bact"/>
    <property type="match status" value="1"/>
</dbReference>
<gene>
    <name evidence="3" type="ORF">GQR93_10870</name>
</gene>
<dbReference type="PANTHER" id="PTHR30487:SF0">
    <property type="entry name" value="PREPILIN LEADER PEPTIDASE_N-METHYLTRANSFERASE-RELATED"/>
    <property type="match status" value="1"/>
</dbReference>
<proteinExistence type="predicted"/>
<evidence type="ECO:0000256" key="1">
    <source>
        <dbReference type="SAM" id="Phobius"/>
    </source>
</evidence>
<dbReference type="Proteomes" id="UP000465035">
    <property type="component" value="Chromosome"/>
</dbReference>
<dbReference type="InterPro" id="IPR010627">
    <property type="entry name" value="Prepilin_pept_A24_N"/>
</dbReference>
<feature type="domain" description="Prepilin peptidase A24 N-terminal" evidence="2">
    <location>
        <begin position="9"/>
        <end position="87"/>
    </location>
</feature>